<dbReference type="Proteomes" id="UP000254866">
    <property type="component" value="Unassembled WGS sequence"/>
</dbReference>
<dbReference type="GeneID" id="43594321"/>
<feature type="region of interest" description="Disordered" evidence="1">
    <location>
        <begin position="202"/>
        <end position="259"/>
    </location>
</feature>
<feature type="compositionally biased region" description="Polar residues" evidence="1">
    <location>
        <begin position="49"/>
        <end position="83"/>
    </location>
</feature>
<feature type="compositionally biased region" description="Basic and acidic residues" evidence="1">
    <location>
        <begin position="339"/>
        <end position="352"/>
    </location>
</feature>
<dbReference type="OrthoDB" id="5427699at2759"/>
<evidence type="ECO:0000313" key="3">
    <source>
        <dbReference type="Proteomes" id="UP000254866"/>
    </source>
</evidence>
<protein>
    <submittedName>
        <fullName evidence="2">Uncharacterized protein</fullName>
    </submittedName>
</protein>
<feature type="region of interest" description="Disordered" evidence="1">
    <location>
        <begin position="461"/>
        <end position="521"/>
    </location>
</feature>
<feature type="compositionally biased region" description="Gly residues" evidence="1">
    <location>
        <begin position="383"/>
        <end position="392"/>
    </location>
</feature>
<feature type="compositionally biased region" description="Low complexity" evidence="1">
    <location>
        <begin position="465"/>
        <end position="484"/>
    </location>
</feature>
<feature type="region of interest" description="Disordered" evidence="1">
    <location>
        <begin position="368"/>
        <end position="444"/>
    </location>
</feature>
<accession>A0A370U169</accession>
<dbReference type="EMBL" id="NPIC01000001">
    <property type="protein sequence ID" value="RDL41493.1"/>
    <property type="molecule type" value="Genomic_DNA"/>
</dbReference>
<evidence type="ECO:0000313" key="2">
    <source>
        <dbReference type="EMBL" id="RDL41493.1"/>
    </source>
</evidence>
<feature type="compositionally biased region" description="Acidic residues" evidence="1">
    <location>
        <begin position="415"/>
        <end position="431"/>
    </location>
</feature>
<evidence type="ECO:0000256" key="1">
    <source>
        <dbReference type="SAM" id="MobiDB-lite"/>
    </source>
</evidence>
<comment type="caution">
    <text evidence="2">The sequence shown here is derived from an EMBL/GenBank/DDBJ whole genome shotgun (WGS) entry which is preliminary data.</text>
</comment>
<name>A0A370U169_9HELO</name>
<keyword evidence="3" id="KW-1185">Reference proteome</keyword>
<feature type="compositionally biased region" description="Polar residues" evidence="1">
    <location>
        <begin position="221"/>
        <end position="230"/>
    </location>
</feature>
<sequence>MSKHPSDSFLSSGAVDTPWSTFNPRPGSGISAAAGIPRTVPEATFVPSAHSNSNSDASTSPTAIMQSRSPNGQPISPPKTRSCSADDNIAALIEDWRVYTQNLRSQHEGEKAHMIADRTRMEEVMAEERTLWDLERENLKAQIRMLEAATAREGGESAFSPPVIGYKSPPHGRNHALSIASMSSNAISVSGSVDSSSRAIAQESGRNADGTPFYAPAPRNPSRTFSSSETSELRVDSITSPRESAIRVTSKELKSSDFGVQSPLASGELELIPEIPQETIDISHIQPDLEGVQIKASAVSPTFAARVLSPDYSPSRLSPNSHSKSNRTDGSPPSGSRSRSPEEIAAEKEMKTLEIVSEPFHRRLTMHAGHTPNHSITKFEFLGGSGSGGGESGNETPRGNPATDHLHHPSLATGLDEDGSVNVDVDDEDQGDRELTGPLGLTNDSIMDDSFLAQLIPKLEEARKTSSASPSTESASGSSVSAENTSRRSSRLSDDEDDLKDDGPVLRLKPSFNFGRPMGSF</sequence>
<dbReference type="AlphaFoldDB" id="A0A370U169"/>
<feature type="region of interest" description="Disordered" evidence="1">
    <location>
        <begin position="310"/>
        <end position="352"/>
    </location>
</feature>
<organism evidence="2 3">
    <name type="scientific">Venustampulla echinocandica</name>
    <dbReference type="NCBI Taxonomy" id="2656787"/>
    <lineage>
        <taxon>Eukaryota</taxon>
        <taxon>Fungi</taxon>
        <taxon>Dikarya</taxon>
        <taxon>Ascomycota</taxon>
        <taxon>Pezizomycotina</taxon>
        <taxon>Leotiomycetes</taxon>
        <taxon>Helotiales</taxon>
        <taxon>Pleuroascaceae</taxon>
        <taxon>Venustampulla</taxon>
    </lineage>
</organism>
<reference evidence="2 3" key="1">
    <citation type="journal article" date="2018" name="IMA Fungus">
        <title>IMA Genome-F 9: Draft genome sequence of Annulohypoxylon stygium, Aspergillus mulundensis, Berkeleyomyces basicola (syn. Thielaviopsis basicola), Ceratocystis smalleyi, two Cercospora beticola strains, Coleophoma cylindrospora, Fusarium fracticaudum, Phialophora cf. hyalina, and Morchella septimelata.</title>
        <authorList>
            <person name="Wingfield B.D."/>
            <person name="Bills G.F."/>
            <person name="Dong Y."/>
            <person name="Huang W."/>
            <person name="Nel W.J."/>
            <person name="Swalarsk-Parry B.S."/>
            <person name="Vaghefi N."/>
            <person name="Wilken P.M."/>
            <person name="An Z."/>
            <person name="de Beer Z.W."/>
            <person name="De Vos L."/>
            <person name="Chen L."/>
            <person name="Duong T.A."/>
            <person name="Gao Y."/>
            <person name="Hammerbacher A."/>
            <person name="Kikkert J.R."/>
            <person name="Li Y."/>
            <person name="Li H."/>
            <person name="Li K."/>
            <person name="Li Q."/>
            <person name="Liu X."/>
            <person name="Ma X."/>
            <person name="Naidoo K."/>
            <person name="Pethybridge S.J."/>
            <person name="Sun J."/>
            <person name="Steenkamp E.T."/>
            <person name="van der Nest M.A."/>
            <person name="van Wyk S."/>
            <person name="Wingfield M.J."/>
            <person name="Xiong C."/>
            <person name="Yue Q."/>
            <person name="Zhang X."/>
        </authorList>
    </citation>
    <scope>NUCLEOTIDE SEQUENCE [LARGE SCALE GENOMIC DNA]</scope>
    <source>
        <strain evidence="2 3">BP 5553</strain>
    </source>
</reference>
<dbReference type="RefSeq" id="XP_031874149.1">
    <property type="nucleotide sequence ID" value="XM_032010095.1"/>
</dbReference>
<feature type="region of interest" description="Disordered" evidence="1">
    <location>
        <begin position="1"/>
        <end position="83"/>
    </location>
</feature>
<proteinExistence type="predicted"/>
<gene>
    <name evidence="2" type="ORF">BP5553_01472</name>
</gene>